<organism evidence="7 8">
    <name type="scientific">Sutterella megalosphaeroides</name>
    <dbReference type="NCBI Taxonomy" id="2494234"/>
    <lineage>
        <taxon>Bacteria</taxon>
        <taxon>Pseudomonadati</taxon>
        <taxon>Pseudomonadota</taxon>
        <taxon>Betaproteobacteria</taxon>
        <taxon>Burkholderiales</taxon>
        <taxon>Sutterellaceae</taxon>
        <taxon>Sutterella</taxon>
    </lineage>
</organism>
<comment type="cofactor">
    <cofactor evidence="1">
        <name>FAD</name>
        <dbReference type="ChEBI" id="CHEBI:57692"/>
    </cofactor>
</comment>
<dbReference type="AlphaFoldDB" id="A0A2Z6I9X7"/>
<keyword evidence="2 5" id="KW-0285">Flavoprotein</keyword>
<keyword evidence="8" id="KW-1185">Reference proteome</keyword>
<dbReference type="PANTHER" id="PTHR43400">
    <property type="entry name" value="FUMARATE REDUCTASE"/>
    <property type="match status" value="1"/>
</dbReference>
<dbReference type="Gene3D" id="3.90.700.10">
    <property type="entry name" value="Succinate dehydrogenase/fumarate reductase flavoprotein, catalytic domain"/>
    <property type="match status" value="1"/>
</dbReference>
<proteinExistence type="inferred from homology"/>
<dbReference type="RefSeq" id="WP_232008740.1">
    <property type="nucleotide sequence ID" value="NZ_AP018786.1"/>
</dbReference>
<dbReference type="NCBIfam" id="TIGR01813">
    <property type="entry name" value="flavo_cyto_c"/>
    <property type="match status" value="1"/>
</dbReference>
<dbReference type="GO" id="GO:0010181">
    <property type="term" value="F:FMN binding"/>
    <property type="evidence" value="ECO:0007669"/>
    <property type="project" value="InterPro"/>
</dbReference>
<evidence type="ECO:0000259" key="6">
    <source>
        <dbReference type="Pfam" id="PF00890"/>
    </source>
</evidence>
<protein>
    <submittedName>
        <fullName evidence="7">Fumarate reductase flavoprotein subunit</fullName>
    </submittedName>
</protein>
<evidence type="ECO:0000256" key="4">
    <source>
        <dbReference type="ARBA" id="ARBA00023002"/>
    </source>
</evidence>
<gene>
    <name evidence="7" type="ORF">SUTMEG_11920</name>
</gene>
<dbReference type="GO" id="GO:0016491">
    <property type="term" value="F:oxidoreductase activity"/>
    <property type="evidence" value="ECO:0007669"/>
    <property type="project" value="UniProtKB-KW"/>
</dbReference>
<dbReference type="KEGG" id="sutt:SUTMEG_11920"/>
<name>A0A2Z6I9X7_9BURK</name>
<keyword evidence="3 5" id="KW-0274">FAD</keyword>
<evidence type="ECO:0000256" key="2">
    <source>
        <dbReference type="ARBA" id="ARBA00022630"/>
    </source>
</evidence>
<dbReference type="InterPro" id="IPR036188">
    <property type="entry name" value="FAD/NAD-bd_sf"/>
</dbReference>
<dbReference type="InterPro" id="IPR050315">
    <property type="entry name" value="FAD-oxidoreductase_2"/>
</dbReference>
<dbReference type="PRINTS" id="PR00368">
    <property type="entry name" value="FADPNR"/>
</dbReference>
<evidence type="ECO:0000256" key="3">
    <source>
        <dbReference type="ARBA" id="ARBA00022827"/>
    </source>
</evidence>
<dbReference type="InterPro" id="IPR003953">
    <property type="entry name" value="FAD-dep_OxRdtase_2_FAD-bd"/>
</dbReference>
<dbReference type="Gene3D" id="3.50.50.60">
    <property type="entry name" value="FAD/NAD(P)-binding domain"/>
    <property type="match status" value="1"/>
</dbReference>
<dbReference type="EMBL" id="AP018786">
    <property type="protein sequence ID" value="BBF23301.1"/>
    <property type="molecule type" value="Genomic_DNA"/>
</dbReference>
<dbReference type="InterPro" id="IPR027477">
    <property type="entry name" value="Succ_DH/fumarate_Rdtase_cat_sf"/>
</dbReference>
<evidence type="ECO:0000256" key="1">
    <source>
        <dbReference type="ARBA" id="ARBA00001974"/>
    </source>
</evidence>
<dbReference type="InterPro" id="IPR010960">
    <property type="entry name" value="Flavocytochrome_c"/>
</dbReference>
<feature type="domain" description="FAD-dependent oxidoreductase 2 FAD-binding" evidence="6">
    <location>
        <begin position="40"/>
        <end position="468"/>
    </location>
</feature>
<evidence type="ECO:0000313" key="8">
    <source>
        <dbReference type="Proteomes" id="UP000271003"/>
    </source>
</evidence>
<dbReference type="Proteomes" id="UP000271003">
    <property type="component" value="Chromosome"/>
</dbReference>
<keyword evidence="4 5" id="KW-0560">Oxidoreductase</keyword>
<comment type="similarity">
    <text evidence="5">Belongs to the FAD-dependent oxidoreductase 2 family. FRD/SDH subfamily.</text>
</comment>
<accession>A0A2Z6I9X7</accession>
<dbReference type="SUPFAM" id="SSF56425">
    <property type="entry name" value="Succinate dehydrogenase/fumarate reductase flavoprotein, catalytic domain"/>
    <property type="match status" value="1"/>
</dbReference>
<evidence type="ECO:0000256" key="5">
    <source>
        <dbReference type="RuleBase" id="RU366062"/>
    </source>
</evidence>
<reference evidence="7 8" key="1">
    <citation type="journal article" date="2018" name="Int. J. Syst. Evol. Microbiol.">
        <title>Mesosutterella multiformis gen. nov., sp. nov., a member of the family Sutterellaceae and Sutterella megalosphaeroides sp. nov., isolated from human faeces.</title>
        <authorList>
            <person name="Sakamoto M."/>
            <person name="Ikeyama N."/>
            <person name="Kunihiro T."/>
            <person name="Iino T."/>
            <person name="Yuki M."/>
            <person name="Ohkuma M."/>
        </authorList>
    </citation>
    <scope>NUCLEOTIDE SEQUENCE [LARGE SCALE GENOMIC DNA]</scope>
    <source>
        <strain evidence="7 8">6FBBBH3</strain>
    </source>
</reference>
<sequence>MLNRRHFIAGAVASTATFAGAERAEDLCAKPAQWDESFEVVVIGAGGAGLSAAIVARGAGAKTLLLEKMAFAGGNTLIAGGGMNAAVKADYEKAGIKDSPELHAEQTLAAGDYRADPALVEVLTKGAPESVAWLKKLGVNFRDHIYQIYGGLYPRCRNPIEPKGEGYIKALAEEAKRVGVDIRYGAKVTRIFRESPLEGRVTGVEVEIKGKKFAIEAKSGVVSAAGGFSANAAMCGLHDPRLEKLGTTNQPGATGEVLVAMVDIGADTTGLDYIQCVPGTPKDVKSQPSLISHVDRFLFINHEGKRFVAEDSRRDILRDAVLAQTKMEAFTLVDRAGFAMDKNSTEAQHEAARKAGALYVGNTVEEIARAMGVPADALKATLDDYNRAVETKKDSFGRHEDMLVHAIAEPPFYAVRIVMARHHTMGGVRIDTKARVVDRRGKAIPGLYAAGEVTGGIHGTNRVGGNALADVFTFGRIAGESAAKKL</sequence>
<dbReference type="SUPFAM" id="SSF51905">
    <property type="entry name" value="FAD/NAD(P)-binding domain"/>
    <property type="match status" value="1"/>
</dbReference>
<evidence type="ECO:0000313" key="7">
    <source>
        <dbReference type="EMBL" id="BBF23301.1"/>
    </source>
</evidence>
<dbReference type="Pfam" id="PF00890">
    <property type="entry name" value="FAD_binding_2"/>
    <property type="match status" value="1"/>
</dbReference>
<dbReference type="PANTHER" id="PTHR43400:SF7">
    <property type="entry name" value="FAD-DEPENDENT OXIDOREDUCTASE 2 FAD BINDING DOMAIN-CONTAINING PROTEIN"/>
    <property type="match status" value="1"/>
</dbReference>